<dbReference type="GO" id="GO:0008483">
    <property type="term" value="F:transaminase activity"/>
    <property type="evidence" value="ECO:0007669"/>
    <property type="project" value="UniProtKB-KW"/>
</dbReference>
<evidence type="ECO:0000256" key="2">
    <source>
        <dbReference type="ARBA" id="ARBA00010447"/>
    </source>
</evidence>
<keyword evidence="8" id="KW-1185">Reference proteome</keyword>
<gene>
    <name evidence="7" type="ORF">HLPR_04760</name>
</gene>
<dbReference type="Gene3D" id="3.40.640.10">
    <property type="entry name" value="Type I PLP-dependent aspartate aminotransferase-like (Major domain)"/>
    <property type="match status" value="1"/>
</dbReference>
<feature type="domain" description="Aminotransferase class V" evidence="6">
    <location>
        <begin position="25"/>
        <end position="390"/>
    </location>
</feature>
<accession>A0AAU9ESX1</accession>
<evidence type="ECO:0000256" key="4">
    <source>
        <dbReference type="ARBA" id="ARBA00050776"/>
    </source>
</evidence>
<organism evidence="7 8">
    <name type="scientific">Helicovermis profundi</name>
    <dbReference type="NCBI Taxonomy" id="3065157"/>
    <lineage>
        <taxon>Bacteria</taxon>
        <taxon>Bacillati</taxon>
        <taxon>Bacillota</taxon>
        <taxon>Clostridia</taxon>
        <taxon>Helicovermis</taxon>
    </lineage>
</organism>
<evidence type="ECO:0000256" key="1">
    <source>
        <dbReference type="ARBA" id="ARBA00001933"/>
    </source>
</evidence>
<protein>
    <submittedName>
        <fullName evidence="7">Aminotransferase class V-fold PLP-dependent enzyme</fullName>
    </submittedName>
</protein>
<sequence>MKYIDDDEKLRLIRDQMPATKKVYYLNNGTNGPLPKITAEIIQEEARKEYEEGRYLPFLNELYENIDITRKLLSKIMGASYEEIALTQSTTEAINIVLWGLNWLKGDEVITTNIEHTSVLAPLAQIKNRKGITVKYISVNYADEYNEKEFLKNLENMITPRTKLFAVSHVSFATGMKFPIKKIVETCHKYNVQVLVDGAQGAGAALINLHDVGVDYYAIAGRKWLLGPEGIGALYIAKNRISEVDPTFISPSSIKNRHDIDINSPYIIPAPFAARYQIATAMYTPTLLGFQKSLEYFINEIGVKWAINRIEMLAKYVRNLIVDIPGVKIITPAGTEAGFIHFKVDGWKPEDICKVMNEKKFMIRPVPKNHLPAPIRISTGFYVTEEELKLFADELRKVIVG</sequence>
<dbReference type="Pfam" id="PF00266">
    <property type="entry name" value="Aminotran_5"/>
    <property type="match status" value="1"/>
</dbReference>
<dbReference type="InterPro" id="IPR015424">
    <property type="entry name" value="PyrdxlP-dep_Trfase"/>
</dbReference>
<evidence type="ECO:0000313" key="8">
    <source>
        <dbReference type="Proteomes" id="UP001321786"/>
    </source>
</evidence>
<keyword evidence="3" id="KW-0663">Pyridoxal phosphate</keyword>
<dbReference type="InterPro" id="IPR015422">
    <property type="entry name" value="PyrdxlP-dep_Trfase_small"/>
</dbReference>
<dbReference type="InterPro" id="IPR015421">
    <property type="entry name" value="PyrdxlP-dep_Trfase_major"/>
</dbReference>
<reference evidence="7 8" key="1">
    <citation type="submission" date="2023-08" db="EMBL/GenBank/DDBJ databases">
        <title>Helicovermis profunda gen. nov., sp. nov., a novel mesophilic, fermentative bacterium within the Bacillota from a deep-sea hydrothermal vent chimney.</title>
        <authorList>
            <person name="Miyazaki U."/>
            <person name="Mizutani D."/>
            <person name="Hashimoto Y."/>
            <person name="Tame A."/>
            <person name="Sawayama S."/>
            <person name="Miyazaki J."/>
            <person name="Takai K."/>
            <person name="Nakagawa S."/>
        </authorList>
    </citation>
    <scope>NUCLEOTIDE SEQUENCE [LARGE SCALE GENOMIC DNA]</scope>
    <source>
        <strain evidence="7 8">S502</strain>
    </source>
</reference>
<comment type="similarity">
    <text evidence="2">Belongs to the class-V pyridoxal-phosphate-dependent aminotransferase family. Csd subfamily.</text>
</comment>
<evidence type="ECO:0000313" key="7">
    <source>
        <dbReference type="EMBL" id="BEP28145.1"/>
    </source>
</evidence>
<evidence type="ECO:0000256" key="3">
    <source>
        <dbReference type="ARBA" id="ARBA00022898"/>
    </source>
</evidence>
<name>A0AAU9ESX1_9FIRM</name>
<dbReference type="InterPro" id="IPR000192">
    <property type="entry name" value="Aminotrans_V_dom"/>
</dbReference>
<keyword evidence="7" id="KW-0808">Transferase</keyword>
<comment type="catalytic activity">
    <reaction evidence="4">
        <text>(sulfur carrier)-H + L-cysteine = (sulfur carrier)-SH + L-alanine</text>
        <dbReference type="Rhea" id="RHEA:43892"/>
        <dbReference type="Rhea" id="RHEA-COMP:14737"/>
        <dbReference type="Rhea" id="RHEA-COMP:14739"/>
        <dbReference type="ChEBI" id="CHEBI:29917"/>
        <dbReference type="ChEBI" id="CHEBI:35235"/>
        <dbReference type="ChEBI" id="CHEBI:57972"/>
        <dbReference type="ChEBI" id="CHEBI:64428"/>
        <dbReference type="EC" id="2.8.1.7"/>
    </reaction>
</comment>
<dbReference type="RefSeq" id="WP_338536482.1">
    <property type="nucleotide sequence ID" value="NZ_AP028654.1"/>
</dbReference>
<dbReference type="Gene3D" id="3.90.1150.10">
    <property type="entry name" value="Aspartate Aminotransferase, domain 1"/>
    <property type="match status" value="1"/>
</dbReference>
<dbReference type="GO" id="GO:0031071">
    <property type="term" value="F:cysteine desulfurase activity"/>
    <property type="evidence" value="ECO:0007669"/>
    <property type="project" value="UniProtKB-EC"/>
</dbReference>
<proteinExistence type="inferred from homology"/>
<keyword evidence="7" id="KW-0032">Aminotransferase</keyword>
<evidence type="ECO:0000259" key="6">
    <source>
        <dbReference type="Pfam" id="PF00266"/>
    </source>
</evidence>
<dbReference type="EMBL" id="AP028654">
    <property type="protein sequence ID" value="BEP28145.1"/>
    <property type="molecule type" value="Genomic_DNA"/>
</dbReference>
<dbReference type="PROSITE" id="PS00595">
    <property type="entry name" value="AA_TRANSFER_CLASS_5"/>
    <property type="match status" value="1"/>
</dbReference>
<evidence type="ECO:0000256" key="5">
    <source>
        <dbReference type="RuleBase" id="RU004504"/>
    </source>
</evidence>
<dbReference type="InterPro" id="IPR020578">
    <property type="entry name" value="Aminotrans_V_PyrdxlP_BS"/>
</dbReference>
<dbReference type="AlphaFoldDB" id="A0AAU9ESX1"/>
<dbReference type="Proteomes" id="UP001321786">
    <property type="component" value="Chromosome"/>
</dbReference>
<dbReference type="PANTHER" id="PTHR43586:SF8">
    <property type="entry name" value="CYSTEINE DESULFURASE 1, CHLOROPLASTIC"/>
    <property type="match status" value="1"/>
</dbReference>
<dbReference type="KEGG" id="hprf:HLPR_04760"/>
<comment type="cofactor">
    <cofactor evidence="1 5">
        <name>pyridoxal 5'-phosphate</name>
        <dbReference type="ChEBI" id="CHEBI:597326"/>
    </cofactor>
</comment>
<dbReference type="SUPFAM" id="SSF53383">
    <property type="entry name" value="PLP-dependent transferases"/>
    <property type="match status" value="1"/>
</dbReference>
<dbReference type="PANTHER" id="PTHR43586">
    <property type="entry name" value="CYSTEINE DESULFURASE"/>
    <property type="match status" value="1"/>
</dbReference>